<gene>
    <name evidence="2" type="ORF">CC86DRAFT_245404</name>
</gene>
<sequence>DFSCLSYTWGDPNDTRTIMINGLEVTVRSNLEAALRSFRQQEEFQRGLMLWIDALCINQGDMEEKEKTIRDMQNIYLGAHTVTMWLGAGSSKSDEAMHTIHNFIAKYTKSMDDPIDVRRLMDRPYWRRLWIMQEI</sequence>
<evidence type="ECO:0000313" key="2">
    <source>
        <dbReference type="EMBL" id="KAF2824913.1"/>
    </source>
</evidence>
<reference evidence="2" key="1">
    <citation type="journal article" date="2020" name="Stud. Mycol.">
        <title>101 Dothideomycetes genomes: a test case for predicting lifestyles and emergence of pathogens.</title>
        <authorList>
            <person name="Haridas S."/>
            <person name="Albert R."/>
            <person name="Binder M."/>
            <person name="Bloem J."/>
            <person name="Labutti K."/>
            <person name="Salamov A."/>
            <person name="Andreopoulos B."/>
            <person name="Baker S."/>
            <person name="Barry K."/>
            <person name="Bills G."/>
            <person name="Bluhm B."/>
            <person name="Cannon C."/>
            <person name="Castanera R."/>
            <person name="Culley D."/>
            <person name="Daum C."/>
            <person name="Ezra D."/>
            <person name="Gonzalez J."/>
            <person name="Henrissat B."/>
            <person name="Kuo A."/>
            <person name="Liang C."/>
            <person name="Lipzen A."/>
            <person name="Lutzoni F."/>
            <person name="Magnuson J."/>
            <person name="Mondo S."/>
            <person name="Nolan M."/>
            <person name="Ohm R."/>
            <person name="Pangilinan J."/>
            <person name="Park H.-J."/>
            <person name="Ramirez L."/>
            <person name="Alfaro M."/>
            <person name="Sun H."/>
            <person name="Tritt A."/>
            <person name="Yoshinaga Y."/>
            <person name="Zwiers L.-H."/>
            <person name="Turgeon B."/>
            <person name="Goodwin S."/>
            <person name="Spatafora J."/>
            <person name="Crous P."/>
            <person name="Grigoriev I."/>
        </authorList>
    </citation>
    <scope>NUCLEOTIDE SEQUENCE</scope>
    <source>
        <strain evidence="2">CBS 113818</strain>
    </source>
</reference>
<dbReference type="InterPro" id="IPR052895">
    <property type="entry name" value="HetReg/Transcr_Mod"/>
</dbReference>
<organism evidence="2 3">
    <name type="scientific">Ophiobolus disseminans</name>
    <dbReference type="NCBI Taxonomy" id="1469910"/>
    <lineage>
        <taxon>Eukaryota</taxon>
        <taxon>Fungi</taxon>
        <taxon>Dikarya</taxon>
        <taxon>Ascomycota</taxon>
        <taxon>Pezizomycotina</taxon>
        <taxon>Dothideomycetes</taxon>
        <taxon>Pleosporomycetidae</taxon>
        <taxon>Pleosporales</taxon>
        <taxon>Pleosporineae</taxon>
        <taxon>Phaeosphaeriaceae</taxon>
        <taxon>Ophiobolus</taxon>
    </lineage>
</organism>
<dbReference type="EMBL" id="MU006229">
    <property type="protein sequence ID" value="KAF2824913.1"/>
    <property type="molecule type" value="Genomic_DNA"/>
</dbReference>
<dbReference type="OrthoDB" id="4850726at2759"/>
<dbReference type="PANTHER" id="PTHR24148:SF73">
    <property type="entry name" value="HET DOMAIN PROTEIN (AFU_ORTHOLOGUE AFUA_8G01020)"/>
    <property type="match status" value="1"/>
</dbReference>
<feature type="non-terminal residue" evidence="2">
    <location>
        <position position="1"/>
    </location>
</feature>
<dbReference type="InterPro" id="IPR010730">
    <property type="entry name" value="HET"/>
</dbReference>
<protein>
    <submittedName>
        <fullName evidence="2">Heterokaryon incompatibility</fullName>
    </submittedName>
</protein>
<evidence type="ECO:0000259" key="1">
    <source>
        <dbReference type="Pfam" id="PF06985"/>
    </source>
</evidence>
<name>A0A6A6ZVN7_9PLEO</name>
<accession>A0A6A6ZVN7</accession>
<keyword evidence="3" id="KW-1185">Reference proteome</keyword>
<proteinExistence type="predicted"/>
<evidence type="ECO:0000313" key="3">
    <source>
        <dbReference type="Proteomes" id="UP000799424"/>
    </source>
</evidence>
<dbReference type="Proteomes" id="UP000799424">
    <property type="component" value="Unassembled WGS sequence"/>
</dbReference>
<feature type="domain" description="Heterokaryon incompatibility" evidence="1">
    <location>
        <begin position="2"/>
        <end position="134"/>
    </location>
</feature>
<dbReference type="AlphaFoldDB" id="A0A6A6ZVN7"/>
<dbReference type="Pfam" id="PF06985">
    <property type="entry name" value="HET"/>
    <property type="match status" value="1"/>
</dbReference>
<feature type="non-terminal residue" evidence="2">
    <location>
        <position position="135"/>
    </location>
</feature>
<dbReference type="PANTHER" id="PTHR24148">
    <property type="entry name" value="ANKYRIN REPEAT DOMAIN-CONTAINING PROTEIN 39 HOMOLOG-RELATED"/>
    <property type="match status" value="1"/>
</dbReference>